<dbReference type="GO" id="GO:0010468">
    <property type="term" value="P:regulation of gene expression"/>
    <property type="evidence" value="ECO:0007669"/>
    <property type="project" value="UniProtKB-ARBA"/>
</dbReference>
<dbReference type="PANTHER" id="PTHR10910">
    <property type="entry name" value="EUKARYOTE SPECIFIC DSRNA BINDING PROTEIN"/>
    <property type="match status" value="1"/>
</dbReference>
<evidence type="ECO:0000256" key="1">
    <source>
        <dbReference type="SAM" id="MobiDB-lite"/>
    </source>
</evidence>
<name>A0A9N9SIM6_PHACE</name>
<dbReference type="PANTHER" id="PTHR10910:SF62">
    <property type="entry name" value="AT07585P-RELATED"/>
    <property type="match status" value="1"/>
</dbReference>
<dbReference type="EMBL" id="OU896711">
    <property type="protein sequence ID" value="CAG9821607.1"/>
    <property type="molecule type" value="Genomic_DNA"/>
</dbReference>
<organism evidence="4 5">
    <name type="scientific">Phaedon cochleariae</name>
    <name type="common">Mustard beetle</name>
    <dbReference type="NCBI Taxonomy" id="80249"/>
    <lineage>
        <taxon>Eukaryota</taxon>
        <taxon>Metazoa</taxon>
        <taxon>Ecdysozoa</taxon>
        <taxon>Arthropoda</taxon>
        <taxon>Hexapoda</taxon>
        <taxon>Insecta</taxon>
        <taxon>Pterygota</taxon>
        <taxon>Neoptera</taxon>
        <taxon>Endopterygota</taxon>
        <taxon>Coleoptera</taxon>
        <taxon>Polyphaga</taxon>
        <taxon>Cucujiformia</taxon>
        <taxon>Chrysomeloidea</taxon>
        <taxon>Chrysomelidae</taxon>
        <taxon>Chrysomelinae</taxon>
        <taxon>Chrysomelini</taxon>
        <taxon>Phaedon</taxon>
    </lineage>
</organism>
<dbReference type="SMART" id="SM00552">
    <property type="entry name" value="ADEAMc"/>
    <property type="match status" value="1"/>
</dbReference>
<dbReference type="GO" id="GO:0005737">
    <property type="term" value="C:cytoplasm"/>
    <property type="evidence" value="ECO:0007669"/>
    <property type="project" value="TreeGrafter"/>
</dbReference>
<evidence type="ECO:0000313" key="5">
    <source>
        <dbReference type="Proteomes" id="UP001153737"/>
    </source>
</evidence>
<evidence type="ECO:0000313" key="4">
    <source>
        <dbReference type="EMBL" id="CAG9821607.1"/>
    </source>
</evidence>
<dbReference type="GO" id="GO:0006382">
    <property type="term" value="P:adenosine to inosine editing"/>
    <property type="evidence" value="ECO:0007669"/>
    <property type="project" value="TreeGrafter"/>
</dbReference>
<feature type="domain" description="DRBM" evidence="2">
    <location>
        <begin position="181"/>
        <end position="241"/>
    </location>
</feature>
<dbReference type="InterPro" id="IPR002466">
    <property type="entry name" value="A_deamin"/>
</dbReference>
<dbReference type="GO" id="GO:0008251">
    <property type="term" value="F:tRNA-specific adenosine deaminase activity"/>
    <property type="evidence" value="ECO:0007669"/>
    <property type="project" value="TreeGrafter"/>
</dbReference>
<evidence type="ECO:0000259" key="2">
    <source>
        <dbReference type="SMART" id="SM00358"/>
    </source>
</evidence>
<dbReference type="Pfam" id="PF00035">
    <property type="entry name" value="dsrm"/>
    <property type="match status" value="2"/>
</dbReference>
<sequence>MANDLQIEDQPVLPPDPSPKKLDEKEETEDDSNSQMEIQPVPLPNIATKRQRGDTGTPPVARKKRKSDLNVSSEDKSPISVLNELRSGLKYEIVEESGPPHSPTFKVCVEVDGQKYYGTGNSKKAARSEAAAEAIKSFIQFPTNGTILSTNSVSPSKMDFTSDLENQKRKSILKNKESKGPLMLLNELFPNSEFSCICNENDPYARFKITLTIKGETFVGTGSNKKLAKNAAASAALNKLINYSFTPPNVSISDAPSVTKEDQEIADTVGRMVNEKFATLMAKDIAHMKRKVLAGIVMTKGLSLDTAEVICVTTGTKCVSGEYISIQGASLNDMHAEILARRCLIKYLYKELDIFLDSATSSQSIFESKDDGNGYRLKPGIEFHLYINTAPCGDARIFSPHEENTAMDRHPNRISRGQLRSKIESGEGTIPVKNAASIQTWDGIVQGERLLTMSCSDKICRWNVLGLQGALLSHFIEPIYLRSIVLGSLLKQTHLYRAICGRIEDSLQGLPPPYLLNRPLMLRVTSSENRQPQKAPNFSVIWTEGLETPEIVNSTTGKPEEGVSIVCKQKLVSLFAKLCGKLSSLTKVNITPATLMEAKESAGNYNEAKKTLYQAFVRSQLGSWVSKPIEQDMFDIASSEA</sequence>
<dbReference type="Pfam" id="PF02137">
    <property type="entry name" value="A_deamin"/>
    <property type="match status" value="1"/>
</dbReference>
<dbReference type="GO" id="GO:0003726">
    <property type="term" value="F:double-stranded RNA adenosine deaminase activity"/>
    <property type="evidence" value="ECO:0007669"/>
    <property type="project" value="TreeGrafter"/>
</dbReference>
<dbReference type="Gene3D" id="3.30.160.20">
    <property type="match status" value="2"/>
</dbReference>
<accession>A0A9N9SIM6</accession>
<evidence type="ECO:0000259" key="3">
    <source>
        <dbReference type="SMART" id="SM00552"/>
    </source>
</evidence>
<feature type="domain" description="A to I editase" evidence="3">
    <location>
        <begin position="264"/>
        <end position="635"/>
    </location>
</feature>
<reference evidence="4" key="2">
    <citation type="submission" date="2022-10" db="EMBL/GenBank/DDBJ databases">
        <authorList>
            <consortium name="ENA_rothamsted_submissions"/>
            <consortium name="culmorum"/>
            <person name="King R."/>
        </authorList>
    </citation>
    <scope>NUCLEOTIDE SEQUENCE</scope>
</reference>
<protein>
    <recommendedName>
        <fullName evidence="6">Double-stranded RNA-specific editase Adar</fullName>
    </recommendedName>
</protein>
<dbReference type="Proteomes" id="UP001153737">
    <property type="component" value="Chromosome 5"/>
</dbReference>
<dbReference type="OrthoDB" id="10268011at2759"/>
<dbReference type="GO" id="GO:0006396">
    <property type="term" value="P:RNA processing"/>
    <property type="evidence" value="ECO:0007669"/>
    <property type="project" value="InterPro"/>
</dbReference>
<gene>
    <name evidence="4" type="ORF">PHAECO_LOCUS9197</name>
</gene>
<proteinExistence type="predicted"/>
<dbReference type="GO" id="GO:0005730">
    <property type="term" value="C:nucleolus"/>
    <property type="evidence" value="ECO:0007669"/>
    <property type="project" value="TreeGrafter"/>
</dbReference>
<dbReference type="InterPro" id="IPR014720">
    <property type="entry name" value="dsRBD_dom"/>
</dbReference>
<evidence type="ECO:0008006" key="6">
    <source>
        <dbReference type="Google" id="ProtNLM"/>
    </source>
</evidence>
<reference evidence="4" key="1">
    <citation type="submission" date="2022-01" db="EMBL/GenBank/DDBJ databases">
        <authorList>
            <person name="King R."/>
        </authorList>
    </citation>
    <scope>NUCLEOTIDE SEQUENCE</scope>
</reference>
<feature type="region of interest" description="Disordered" evidence="1">
    <location>
        <begin position="1"/>
        <end position="77"/>
    </location>
</feature>
<dbReference type="SUPFAM" id="SSF54768">
    <property type="entry name" value="dsRNA-binding domain-like"/>
    <property type="match status" value="2"/>
</dbReference>
<keyword evidence="5" id="KW-1185">Reference proteome</keyword>
<dbReference type="SMART" id="SM00358">
    <property type="entry name" value="DSRM"/>
    <property type="match status" value="2"/>
</dbReference>
<feature type="domain" description="DRBM" evidence="2">
    <location>
        <begin position="78"/>
        <end position="139"/>
    </location>
</feature>
<dbReference type="AlphaFoldDB" id="A0A9N9SIM6"/>
<dbReference type="GO" id="GO:0003725">
    <property type="term" value="F:double-stranded RNA binding"/>
    <property type="evidence" value="ECO:0007669"/>
    <property type="project" value="TreeGrafter"/>
</dbReference>